<dbReference type="OrthoDB" id="429143at2759"/>
<sequence>MKNIRMDEEAAAGQHAQIFPVPHATKPYWRTELHSIDPHRSTEHLPGDADIVIIGAGLSGVATAYHLSKIAELQPPSIVLLDARNVCEGATGRNGGHIKVLSDNLHRIGKRNGVAAAEEFAEFGQSTIYAIKHTVEEEDLTANLSCDVALMRILTATKPGGPAKTFKNSVYEGHSWTKQCSLVPERFVEQVTCLNQAKAAISVPAASFWPYKFVTQLLAKLVDHDLVNLQTNTPVTAVSSENTVTTSRGSIRAGKVIFATNGHTGGLLAQYVDAIVPYKGTACHIKPKTAVAPHLSQTYNIHYPHFGPNEVDYLNPRPDGGIVVGGAKWTFEHRRSAWYNNWDDSTLLPPAKSAHFDGLMQRNFRGWEHSGAEVDHVWTGVQAATPDQMPHIGEVPGSGGTRYVLAGYNGGGMSLIYLCAKAVAEMVGKDLTFEETGLLRSFKTSSERLASRP</sequence>
<feature type="domain" description="FAD dependent oxidoreductase" evidence="1">
    <location>
        <begin position="50"/>
        <end position="426"/>
    </location>
</feature>
<comment type="caution">
    <text evidence="2">The sequence shown here is derived from an EMBL/GenBank/DDBJ whole genome shotgun (WGS) entry which is preliminary data.</text>
</comment>
<organism evidence="2 3">
    <name type="scientific">Teratosphaeria destructans</name>
    <dbReference type="NCBI Taxonomy" id="418781"/>
    <lineage>
        <taxon>Eukaryota</taxon>
        <taxon>Fungi</taxon>
        <taxon>Dikarya</taxon>
        <taxon>Ascomycota</taxon>
        <taxon>Pezizomycotina</taxon>
        <taxon>Dothideomycetes</taxon>
        <taxon>Dothideomycetidae</taxon>
        <taxon>Mycosphaerellales</taxon>
        <taxon>Teratosphaeriaceae</taxon>
        <taxon>Teratosphaeria</taxon>
    </lineage>
</organism>
<dbReference type="SUPFAM" id="SSF51905">
    <property type="entry name" value="FAD/NAD(P)-binding domain"/>
    <property type="match status" value="1"/>
</dbReference>
<evidence type="ECO:0000259" key="1">
    <source>
        <dbReference type="Pfam" id="PF01266"/>
    </source>
</evidence>
<accession>A0A9W7VZB3</accession>
<dbReference type="PANTHER" id="PTHR13847:SF279">
    <property type="entry name" value="FAD DEPENDENT OXIDOREDUCTASE DOMAIN-CONTAINING PROTEIN-RELATED"/>
    <property type="match status" value="1"/>
</dbReference>
<dbReference type="Pfam" id="PF01266">
    <property type="entry name" value="DAO"/>
    <property type="match status" value="1"/>
</dbReference>
<proteinExistence type="predicted"/>
<protein>
    <submittedName>
        <fullName evidence="2">FAD dependent oxidoreductase</fullName>
    </submittedName>
</protein>
<evidence type="ECO:0000313" key="2">
    <source>
        <dbReference type="EMBL" id="KAH9821438.1"/>
    </source>
</evidence>
<dbReference type="AlphaFoldDB" id="A0A9W7VZB3"/>
<evidence type="ECO:0000313" key="3">
    <source>
        <dbReference type="Proteomes" id="UP001138500"/>
    </source>
</evidence>
<dbReference type="Gene3D" id="3.30.9.10">
    <property type="entry name" value="D-Amino Acid Oxidase, subunit A, domain 2"/>
    <property type="match status" value="1"/>
</dbReference>
<dbReference type="Gene3D" id="3.50.50.60">
    <property type="entry name" value="FAD/NAD(P)-binding domain"/>
    <property type="match status" value="1"/>
</dbReference>
<dbReference type="Proteomes" id="UP001138500">
    <property type="component" value="Unassembled WGS sequence"/>
</dbReference>
<reference evidence="2 3" key="1">
    <citation type="journal article" date="2018" name="IMA Fungus">
        <title>IMA Genome-F 10: Nine draft genome sequences of Claviceps purpurea s.lat., including C. arundinis, C. humidiphila, and C. cf. spartinae, pseudomolecules for the pitch canker pathogen Fusarium circinatum, draft genome of Davidsoniella eucalypti, Grosmannia galeiformis, Quambalaria eucalypti, and Teratosphaeria destructans.</title>
        <authorList>
            <person name="Wingfield B.D."/>
            <person name="Liu M."/>
            <person name="Nguyen H.D."/>
            <person name="Lane F.A."/>
            <person name="Morgan S.W."/>
            <person name="De Vos L."/>
            <person name="Wilken P.M."/>
            <person name="Duong T.A."/>
            <person name="Aylward J."/>
            <person name="Coetzee M.P."/>
            <person name="Dadej K."/>
            <person name="De Beer Z.W."/>
            <person name="Findlay W."/>
            <person name="Havenga M."/>
            <person name="Kolarik M."/>
            <person name="Menzies J.G."/>
            <person name="Naidoo K."/>
            <person name="Pochopski O."/>
            <person name="Shoukouhi P."/>
            <person name="Santana Q.C."/>
            <person name="Seifert K.A."/>
            <person name="Soal N."/>
            <person name="Steenkamp E.T."/>
            <person name="Tatham C.T."/>
            <person name="van der Nest M.A."/>
            <person name="Wingfield M.J."/>
        </authorList>
    </citation>
    <scope>NUCLEOTIDE SEQUENCE [LARGE SCALE GENOMIC DNA]</scope>
    <source>
        <strain evidence="2">CMW44962</strain>
    </source>
</reference>
<dbReference type="PANTHER" id="PTHR13847">
    <property type="entry name" value="SARCOSINE DEHYDROGENASE-RELATED"/>
    <property type="match status" value="1"/>
</dbReference>
<dbReference type="InterPro" id="IPR006076">
    <property type="entry name" value="FAD-dep_OxRdtase"/>
</dbReference>
<name>A0A9W7VZB3_9PEZI</name>
<gene>
    <name evidence="2" type="ORF">Tdes44962_MAKER04928</name>
</gene>
<keyword evidence="3" id="KW-1185">Reference proteome</keyword>
<dbReference type="InterPro" id="IPR036188">
    <property type="entry name" value="FAD/NAD-bd_sf"/>
</dbReference>
<dbReference type="GO" id="GO:0005737">
    <property type="term" value="C:cytoplasm"/>
    <property type="evidence" value="ECO:0007669"/>
    <property type="project" value="TreeGrafter"/>
</dbReference>
<dbReference type="EMBL" id="RIBY02002256">
    <property type="protein sequence ID" value="KAH9821438.1"/>
    <property type="molecule type" value="Genomic_DNA"/>
</dbReference>
<reference evidence="2 3" key="2">
    <citation type="journal article" date="2021" name="Curr. Genet.">
        <title>Genetic response to nitrogen starvation in the aggressive Eucalyptus foliar pathogen Teratosphaeria destructans.</title>
        <authorList>
            <person name="Havenga M."/>
            <person name="Wingfield B.D."/>
            <person name="Wingfield M.J."/>
            <person name="Dreyer L.L."/>
            <person name="Roets F."/>
            <person name="Aylward J."/>
        </authorList>
    </citation>
    <scope>NUCLEOTIDE SEQUENCE [LARGE SCALE GENOMIC DNA]</scope>
    <source>
        <strain evidence="2">CMW44962</strain>
    </source>
</reference>